<evidence type="ECO:0000313" key="2">
    <source>
        <dbReference type="Proteomes" id="UP000265520"/>
    </source>
</evidence>
<reference evidence="1 2" key="1">
    <citation type="journal article" date="2018" name="Front. Plant Sci.">
        <title>Red Clover (Trifolium pratense) and Zigzag Clover (T. medium) - A Picture of Genomic Similarities and Differences.</title>
        <authorList>
            <person name="Dluhosova J."/>
            <person name="Istvanek J."/>
            <person name="Nedelnik J."/>
            <person name="Repkova J."/>
        </authorList>
    </citation>
    <scope>NUCLEOTIDE SEQUENCE [LARGE SCALE GENOMIC DNA]</scope>
    <source>
        <strain evidence="2">cv. 10/8</strain>
        <tissue evidence="1">Leaf</tissue>
    </source>
</reference>
<evidence type="ECO:0000313" key="1">
    <source>
        <dbReference type="EMBL" id="MCI60939.1"/>
    </source>
</evidence>
<organism evidence="1 2">
    <name type="scientific">Trifolium medium</name>
    <dbReference type="NCBI Taxonomy" id="97028"/>
    <lineage>
        <taxon>Eukaryota</taxon>
        <taxon>Viridiplantae</taxon>
        <taxon>Streptophyta</taxon>
        <taxon>Embryophyta</taxon>
        <taxon>Tracheophyta</taxon>
        <taxon>Spermatophyta</taxon>
        <taxon>Magnoliopsida</taxon>
        <taxon>eudicotyledons</taxon>
        <taxon>Gunneridae</taxon>
        <taxon>Pentapetalae</taxon>
        <taxon>rosids</taxon>
        <taxon>fabids</taxon>
        <taxon>Fabales</taxon>
        <taxon>Fabaceae</taxon>
        <taxon>Papilionoideae</taxon>
        <taxon>50 kb inversion clade</taxon>
        <taxon>NPAAA clade</taxon>
        <taxon>Hologalegina</taxon>
        <taxon>IRL clade</taxon>
        <taxon>Trifolieae</taxon>
        <taxon>Trifolium</taxon>
    </lineage>
</organism>
<accession>A0A392TIF7</accession>
<name>A0A392TIF7_9FABA</name>
<sequence length="22" mass="2156">GPVSLRSGEVGERCLEVAAGVA</sequence>
<proteinExistence type="predicted"/>
<dbReference type="AlphaFoldDB" id="A0A392TIF7"/>
<keyword evidence="2" id="KW-1185">Reference proteome</keyword>
<dbReference type="Proteomes" id="UP000265520">
    <property type="component" value="Unassembled WGS sequence"/>
</dbReference>
<protein>
    <submittedName>
        <fullName evidence="1">Uncharacterized protein</fullName>
    </submittedName>
</protein>
<comment type="caution">
    <text evidence="1">The sequence shown here is derived from an EMBL/GenBank/DDBJ whole genome shotgun (WGS) entry which is preliminary data.</text>
</comment>
<dbReference type="EMBL" id="LXQA010590705">
    <property type="protein sequence ID" value="MCI60939.1"/>
    <property type="molecule type" value="Genomic_DNA"/>
</dbReference>
<feature type="non-terminal residue" evidence="1">
    <location>
        <position position="1"/>
    </location>
</feature>